<organism evidence="3 4">
    <name type="scientific">Microbulbifer aestuariivivens</name>
    <dbReference type="NCBI Taxonomy" id="1908308"/>
    <lineage>
        <taxon>Bacteria</taxon>
        <taxon>Pseudomonadati</taxon>
        <taxon>Pseudomonadota</taxon>
        <taxon>Gammaproteobacteria</taxon>
        <taxon>Cellvibrionales</taxon>
        <taxon>Microbulbiferaceae</taxon>
        <taxon>Microbulbifer</taxon>
    </lineage>
</organism>
<dbReference type="SMART" id="SM00060">
    <property type="entry name" value="FN3"/>
    <property type="match status" value="6"/>
</dbReference>
<evidence type="ECO:0000313" key="3">
    <source>
        <dbReference type="EMBL" id="GAA5526167.1"/>
    </source>
</evidence>
<feature type="domain" description="Fibronectin type-III" evidence="2">
    <location>
        <begin position="686"/>
        <end position="785"/>
    </location>
</feature>
<dbReference type="InterPro" id="IPR050991">
    <property type="entry name" value="ECM_Regulatory_Proteins"/>
</dbReference>
<dbReference type="InterPro" id="IPR013783">
    <property type="entry name" value="Ig-like_fold"/>
</dbReference>
<sequence length="2624" mass="276509">MLTDNGTLVSEPVDRGNTEAYIGLNWYAGSLTIDADSRINVSGRGFSGTSTSKYGVSNCGAGGGLLNPTLYSDIEEPTRSGSSRSSSVRGGGALKLQANEAIIDGLIAANGQNPTSYGGSSGGSIWLIVNTLSGLGRISANGGSGGNSSSYYGGGGGCIALYYGVNANFNFDLITANGGGSYSGTMGGGDGSVYILSAAPMVRSLDLREHVNRNVASILVNFGSGIDSNSISVEDFELRNNADYVVPVSGVYPSSISQVKVMLGEPLEEGEYTFSVGPNIFGSNGLGMDQDKDGLELEPEDDKFTFNFTVDTTRPAVPAVDQPVAPAVNISSSRDILLSGTREDSSSIWIDGAEFIVNGSGNWSGSYRAPEGSSSAAITAVDLSGNVSDSVIINFNVDSTPPDIVSAYPNGLYNVAPTVAAVVFNEQGSGIDLDASSLVVKRNGIALAGSLALYEGQIQFTPDAPFLDGEYQIVARIADQVGNLSSQKTFNFVLDYTPPAATVLDEYPTVTTVNAQSFSGTKEAGSAVLVNGSLAVLASAETRWSTRVALQQGDNRIDFVLRDAAGNESEPASASIRYDNNPPGQVALSIDASGSGTDLLLDWRSYDEFTNGNDIKEYRIYQSALPFTDIAGKTPVAVVGQGTKLFRVVGLPRATEAHFAVVAFDTQGLFNPAVTSVSAVPVDVQAPDEIANLVVVPGADTLSLRWNPSANSDGDLAGYKVAFIDDAAGRIDDLPLASLPDPAAAVQYQVAGLEPATSYPIRVYAYDASGNASSGITNAGTTLLPNPATVNAQAKSSQIEISWSSVAPYSLLKNYAVYVEESEFSSLEGLQPKKIQSKGGAADSEHTWSLAGLKNGTTYYVAVAAVNISGGSESQVASVAVTPVADTDGPVINAGQYQQGSGLFELPSAPQLFEDGRFVITASDDSDIARVEFYIDGTLLGTEYVASNGVFARNLALQTLTDGPHILTVKVFDVWENSTIGQYTFDVLLAPPAAPEINAPLEGSVSNQPQVVIYGSAEKGAQVQLYRDGAPAGELQLVDSYGKFQIEVTLEEGNNSITAAAEYPDRSGGFGPQSGVRTIELNTAIPDAPTNLTVIERALGQVSLAWDPVESSDTKNVVSGYNVYRATSTFANPQQAQKLNSRLLTEPRFNDLPVEDGHYFYAVTAVNTAATQSVLSSVVEADADSEGPHVLSISYQSNGLVDPATARHAPGTVELAVQFDEPLRNQPYFALVPEGGVPLAVDLSKDYSDDTLYTGSFIIEPGMLSGTAYAVMSAHDDVGNRGTTIEDGGTLLIDARGPEVIALSLNPGEPLKVDEQAGLLVEVVARLDDEVKPGEQPTLIPQLDNIAIPAYSSGISLTRDAQSIEGEPLWVGSFTLPTSAGQDTAGNPSVENLSFSYQAADDLDNLGSRVRVRNAFQVYQGDLPPLATPQNLKAVAQPNAGVLLTWDPVADARYVLYRRAGRDTEFTELKRLSETQVSDQPPGDGQYYYAVASERRSNDQTALSAMSAAVAVSADSIAPAAPSGLALELNGAGIVATWAAPAVDAQGSAQLGAALTYNLYRLDLGEGENVTAEQLQGITPLQTGIPETIALDSNPSESQHAYAITALDEAGNESAPSDTAYLNFGLLPVSDFSISVSADGNPQLQWHHSGAAIAGYRVYVDGANGSGGGEGLQEITSSLIPHRGNPTTFIDEGFSAGALGVNSERRYTVIAEDSQGVTSIGHSLLLPALSVAVVEPENGQPVLERGVMNKVLFRVQNRGSVDIAGLKLYATVSDNGTPRQHQSSSFSVSAGGIIEVPIVIGGYAKLDTLSDIQLRLGHSPLPGEVVFIQTQDQVMVGDAALRLSLESGTVYRGGLGKFRFTLENTSAVETELLMARNSGKTASDEVRIRLEDSDGNLLSMKSVQQFTGDVITVASGETVARLQPGERFTSGWIEVPVPAAAPDLVTVALEVDHFRYHTGKDTRVLIDGNGTRTQASLQETAYYGTLDAVTPVEVYRAEDKVTLTGQARDRASDTATGNVPLTLVMELRGFERQASVIADSEGRFSYTFDPQGQSGTWRVSVIHPDSLARPNQGQFSVLTSTVSPDRVNIRVPRNYNQVVPVTVKAGYSAELTNVRLVSVAAPGEDKPQIPGGIHLDRGAVINLLPQAKGVINLTLSGDNLAPEKGFLYFQVLADVNGSEQVLENIAVGYNLLESRPVITAKPSFIDTGVLLGGSTTETFALKNTGFDVLRNASVQLRDQDGNPAASWIGLNGTASLGDLGIGDSRDVSIRFAPEAGVAQGNYRFTLQVTGEGGHSFSVPIYVAVVTSEVGDAFFHISDIYTATLGENSQLIPGLRGAKIELQNEQVLSQTRTINSDANGEALFQNLPIGRYSYRVTAFDHESVSGRLWVKPGITVAEDVFLMNQIINVEWQVNEINLEDRYEIKLEATFETQVPVAVVMLDPLSITLPDMKKGDVFTGELSLTNYGLIRADSVRGKLPSGNDVVEFEFLADVPDTLAAGEVIYIPYRITALRDFNPNEEGGATGAGCGTHSFQYRVSYQSRCANGQIVPSGTSTRWATASSGACSTSGSRGGGGSSSFYYGGGGGSGSSYGGGYSPIGRAVETLRCEPPPCADGSCNKDNTSAQ</sequence>
<dbReference type="SUPFAM" id="SSF49265">
    <property type="entry name" value="Fibronectin type III"/>
    <property type="match status" value="2"/>
</dbReference>
<dbReference type="Pfam" id="PF00041">
    <property type="entry name" value="fn3"/>
    <property type="match status" value="2"/>
</dbReference>
<name>A0ABP9WSI2_9GAMM</name>
<dbReference type="Proteomes" id="UP001408594">
    <property type="component" value="Unassembled WGS sequence"/>
</dbReference>
<dbReference type="InterPro" id="IPR044016">
    <property type="entry name" value="Big_13"/>
</dbReference>
<dbReference type="EMBL" id="BAABRT010000029">
    <property type="protein sequence ID" value="GAA5526167.1"/>
    <property type="molecule type" value="Genomic_DNA"/>
</dbReference>
<dbReference type="Pfam" id="PF19077">
    <property type="entry name" value="Big_13"/>
    <property type="match status" value="1"/>
</dbReference>
<evidence type="ECO:0000256" key="1">
    <source>
        <dbReference type="ARBA" id="ARBA00022737"/>
    </source>
</evidence>
<dbReference type="InterPro" id="IPR036116">
    <property type="entry name" value="FN3_sf"/>
</dbReference>
<gene>
    <name evidence="3" type="ORF">Maes01_02762</name>
</gene>
<keyword evidence="4" id="KW-1185">Reference proteome</keyword>
<reference evidence="3 4" key="1">
    <citation type="submission" date="2024-02" db="EMBL/GenBank/DDBJ databases">
        <title>Microbulbifer aestuariivivens NBRC 112533.</title>
        <authorList>
            <person name="Ichikawa N."/>
            <person name="Katano-Makiyama Y."/>
            <person name="Hidaka K."/>
        </authorList>
    </citation>
    <scope>NUCLEOTIDE SEQUENCE [LARGE SCALE GENOMIC DNA]</scope>
    <source>
        <strain evidence="3 4">NBRC 112533</strain>
    </source>
</reference>
<proteinExistence type="predicted"/>
<dbReference type="PROSITE" id="PS50853">
    <property type="entry name" value="FN3"/>
    <property type="match status" value="3"/>
</dbReference>
<dbReference type="PANTHER" id="PTHR46708:SF2">
    <property type="entry name" value="FIBRONECTIN TYPE-III DOMAIN-CONTAINING PROTEIN"/>
    <property type="match status" value="1"/>
</dbReference>
<dbReference type="PANTHER" id="PTHR46708">
    <property type="entry name" value="TENASCIN"/>
    <property type="match status" value="1"/>
</dbReference>
<feature type="domain" description="Fibronectin type-III" evidence="2">
    <location>
        <begin position="1088"/>
        <end position="1186"/>
    </location>
</feature>
<keyword evidence="1" id="KW-0677">Repeat</keyword>
<dbReference type="CDD" id="cd00063">
    <property type="entry name" value="FN3"/>
    <property type="match status" value="3"/>
</dbReference>
<protein>
    <recommendedName>
        <fullName evidence="2">Fibronectin type-III domain-containing protein</fullName>
    </recommendedName>
</protein>
<accession>A0ABP9WSI2</accession>
<feature type="domain" description="Fibronectin type-III" evidence="2">
    <location>
        <begin position="786"/>
        <end position="885"/>
    </location>
</feature>
<dbReference type="Gene3D" id="2.60.40.10">
    <property type="entry name" value="Immunoglobulins"/>
    <property type="match status" value="10"/>
</dbReference>
<evidence type="ECO:0000313" key="4">
    <source>
        <dbReference type="Proteomes" id="UP001408594"/>
    </source>
</evidence>
<dbReference type="Pfam" id="PF17957">
    <property type="entry name" value="Big_7"/>
    <property type="match status" value="1"/>
</dbReference>
<evidence type="ECO:0000259" key="2">
    <source>
        <dbReference type="PROSITE" id="PS50853"/>
    </source>
</evidence>
<dbReference type="InterPro" id="IPR003961">
    <property type="entry name" value="FN3_dom"/>
</dbReference>
<comment type="caution">
    <text evidence="3">The sequence shown here is derived from an EMBL/GenBank/DDBJ whole genome shotgun (WGS) entry which is preliminary data.</text>
</comment>